<dbReference type="AlphaFoldDB" id="A0A0L9VTY6"/>
<sequence>MVIKETGRSKLFFNNGQPKFPLYWIEQSRRLTLWTKSAMTPVKKELIDLINQLPLRIPSQDLINLLNQKLSIVECSISFSLYSNAFTMLAARRKAQDKDSGEGTSHAPTTTTITPSRIVQDLRIVSPSPQVPQPTPLTVVPPTAQEKGKRKYFMGSATSGPYGSGSAENRSHKSYT</sequence>
<reference evidence="3" key="1">
    <citation type="journal article" date="2015" name="Proc. Natl. Acad. Sci. U.S.A.">
        <title>Genome sequencing of adzuki bean (Vigna angularis) provides insight into high starch and low fat accumulation and domestication.</title>
        <authorList>
            <person name="Yang K."/>
            <person name="Tian Z."/>
            <person name="Chen C."/>
            <person name="Luo L."/>
            <person name="Zhao B."/>
            <person name="Wang Z."/>
            <person name="Yu L."/>
            <person name="Li Y."/>
            <person name="Sun Y."/>
            <person name="Li W."/>
            <person name="Chen Y."/>
            <person name="Li Y."/>
            <person name="Zhang Y."/>
            <person name="Ai D."/>
            <person name="Zhao J."/>
            <person name="Shang C."/>
            <person name="Ma Y."/>
            <person name="Wu B."/>
            <person name="Wang M."/>
            <person name="Gao L."/>
            <person name="Sun D."/>
            <person name="Zhang P."/>
            <person name="Guo F."/>
            <person name="Wang W."/>
            <person name="Li Y."/>
            <person name="Wang J."/>
            <person name="Varshney R.K."/>
            <person name="Wang J."/>
            <person name="Ling H.Q."/>
            <person name="Wan P."/>
        </authorList>
    </citation>
    <scope>NUCLEOTIDE SEQUENCE</scope>
    <source>
        <strain evidence="3">cv. Jingnong 6</strain>
    </source>
</reference>
<dbReference type="Gramene" id="KOM58530">
    <property type="protein sequence ID" value="KOM58530"/>
    <property type="gene ID" value="LR48_Vigan11g156400"/>
</dbReference>
<evidence type="ECO:0000313" key="3">
    <source>
        <dbReference type="Proteomes" id="UP000053144"/>
    </source>
</evidence>
<proteinExistence type="predicted"/>
<organism evidence="2 3">
    <name type="scientific">Phaseolus angularis</name>
    <name type="common">Azuki bean</name>
    <name type="synonym">Vigna angularis</name>
    <dbReference type="NCBI Taxonomy" id="3914"/>
    <lineage>
        <taxon>Eukaryota</taxon>
        <taxon>Viridiplantae</taxon>
        <taxon>Streptophyta</taxon>
        <taxon>Embryophyta</taxon>
        <taxon>Tracheophyta</taxon>
        <taxon>Spermatophyta</taxon>
        <taxon>Magnoliopsida</taxon>
        <taxon>eudicotyledons</taxon>
        <taxon>Gunneridae</taxon>
        <taxon>Pentapetalae</taxon>
        <taxon>rosids</taxon>
        <taxon>fabids</taxon>
        <taxon>Fabales</taxon>
        <taxon>Fabaceae</taxon>
        <taxon>Papilionoideae</taxon>
        <taxon>50 kb inversion clade</taxon>
        <taxon>NPAAA clade</taxon>
        <taxon>indigoferoid/millettioid clade</taxon>
        <taxon>Phaseoleae</taxon>
        <taxon>Vigna</taxon>
    </lineage>
</organism>
<protein>
    <submittedName>
        <fullName evidence="2">Uncharacterized protein</fullName>
    </submittedName>
</protein>
<accession>A0A0L9VTY6</accession>
<feature type="region of interest" description="Disordered" evidence="1">
    <location>
        <begin position="125"/>
        <end position="176"/>
    </location>
</feature>
<dbReference type="Proteomes" id="UP000053144">
    <property type="component" value="Chromosome 11"/>
</dbReference>
<gene>
    <name evidence="2" type="ORF">LR48_Vigan11g156400</name>
</gene>
<evidence type="ECO:0000313" key="2">
    <source>
        <dbReference type="EMBL" id="KOM58530.1"/>
    </source>
</evidence>
<dbReference type="EMBL" id="CM003381">
    <property type="protein sequence ID" value="KOM58530.1"/>
    <property type="molecule type" value="Genomic_DNA"/>
</dbReference>
<evidence type="ECO:0000256" key="1">
    <source>
        <dbReference type="SAM" id="MobiDB-lite"/>
    </source>
</evidence>
<name>A0A0L9VTY6_PHAAN</name>